<reference evidence="5" key="1">
    <citation type="submission" date="2016-10" db="EMBL/GenBank/DDBJ databases">
        <authorList>
            <person name="Varghese N."/>
            <person name="Submissions S."/>
        </authorList>
    </citation>
    <scope>NUCLEOTIDE SEQUENCE [LARGE SCALE GENOMIC DNA]</scope>
    <source>
        <strain evidence="5">DSM 19315</strain>
    </source>
</reference>
<evidence type="ECO:0000256" key="1">
    <source>
        <dbReference type="ARBA" id="ARBA00006865"/>
    </source>
</evidence>
<dbReference type="PROSITE" id="PS51762">
    <property type="entry name" value="GH16_2"/>
    <property type="match status" value="1"/>
</dbReference>
<keyword evidence="5" id="KW-1185">Reference proteome</keyword>
<evidence type="ECO:0000259" key="3">
    <source>
        <dbReference type="PROSITE" id="PS51762"/>
    </source>
</evidence>
<organism evidence="4 5">
    <name type="scientific">Algoriphagus hitonicola</name>
    <dbReference type="NCBI Taxonomy" id="435880"/>
    <lineage>
        <taxon>Bacteria</taxon>
        <taxon>Pseudomonadati</taxon>
        <taxon>Bacteroidota</taxon>
        <taxon>Cytophagia</taxon>
        <taxon>Cytophagales</taxon>
        <taxon>Cyclobacteriaceae</taxon>
        <taxon>Algoriphagus</taxon>
    </lineage>
</organism>
<dbReference type="InterPro" id="IPR050546">
    <property type="entry name" value="Glycosyl_Hydrlase_16"/>
</dbReference>
<dbReference type="InterPro" id="IPR000757">
    <property type="entry name" value="Beta-glucanase-like"/>
</dbReference>
<protein>
    <submittedName>
        <fullName evidence="4">Glycosyl hydrolases family 16</fullName>
    </submittedName>
</protein>
<gene>
    <name evidence="4" type="ORF">SAMN04487988_107171</name>
</gene>
<dbReference type="Pfam" id="PF00722">
    <property type="entry name" value="Glyco_hydro_16"/>
    <property type="match status" value="1"/>
</dbReference>
<keyword evidence="2" id="KW-1133">Transmembrane helix</keyword>
<dbReference type="AlphaFoldDB" id="A0A1I2UCH0"/>
<dbReference type="PANTHER" id="PTHR10963">
    <property type="entry name" value="GLYCOSYL HYDROLASE-RELATED"/>
    <property type="match status" value="1"/>
</dbReference>
<comment type="similarity">
    <text evidence="1">Belongs to the glycosyl hydrolase 16 family.</text>
</comment>
<name>A0A1I2UCH0_9BACT</name>
<dbReference type="SUPFAM" id="SSF49899">
    <property type="entry name" value="Concanavalin A-like lectins/glucanases"/>
    <property type="match status" value="1"/>
</dbReference>
<keyword evidence="2" id="KW-0812">Transmembrane</keyword>
<dbReference type="Proteomes" id="UP000199642">
    <property type="component" value="Unassembled WGS sequence"/>
</dbReference>
<dbReference type="STRING" id="435880.SAMN04487988_107171"/>
<evidence type="ECO:0000313" key="5">
    <source>
        <dbReference type="Proteomes" id="UP000199642"/>
    </source>
</evidence>
<keyword evidence="2" id="KW-0472">Membrane</keyword>
<keyword evidence="4" id="KW-0378">Hydrolase</keyword>
<dbReference type="OrthoDB" id="9776255at2"/>
<feature type="transmembrane region" description="Helical" evidence="2">
    <location>
        <begin position="12"/>
        <end position="34"/>
    </location>
</feature>
<dbReference type="GO" id="GO:0004553">
    <property type="term" value="F:hydrolase activity, hydrolyzing O-glycosyl compounds"/>
    <property type="evidence" value="ECO:0007669"/>
    <property type="project" value="InterPro"/>
</dbReference>
<feature type="domain" description="GH16" evidence="3">
    <location>
        <begin position="56"/>
        <end position="305"/>
    </location>
</feature>
<proteinExistence type="inferred from homology"/>
<dbReference type="CDD" id="cd08023">
    <property type="entry name" value="GH16_laminarinase_like"/>
    <property type="match status" value="1"/>
</dbReference>
<evidence type="ECO:0000313" key="4">
    <source>
        <dbReference type="EMBL" id="SFG74834.1"/>
    </source>
</evidence>
<sequence>MCLIIGHMQKVFLYLLTTMKTLNYLLFSACLLFFSGCGTEDPSNPGTDNTQTEIAIPTTGYTSPESYDGMTLVWEDDFDGNSLDPANWSHESGTGQNGWGNNELQYYRSQNTSFQDGHLIITAKEESFNGSDYTSSRIISMGKQQFRYGRIDFRAVMPRGQGLWPALWMLGSNFETEGWPACGEIDIMEMIGGSGRENTVHGTVHWSNDGSYAQFGGEKSLSNGTLADQFHVFSIEWDATKIRWFIDNEVYHEIDITPAQLDEFRRSFFFIMNVAVGGNWPGSPNANTTFPQHMIVDYVRVFQAQ</sequence>
<dbReference type="Gene3D" id="2.60.120.200">
    <property type="match status" value="1"/>
</dbReference>
<dbReference type="EMBL" id="FOPC01000007">
    <property type="protein sequence ID" value="SFG74834.1"/>
    <property type="molecule type" value="Genomic_DNA"/>
</dbReference>
<dbReference type="GO" id="GO:0005975">
    <property type="term" value="P:carbohydrate metabolic process"/>
    <property type="evidence" value="ECO:0007669"/>
    <property type="project" value="InterPro"/>
</dbReference>
<dbReference type="PANTHER" id="PTHR10963:SF55">
    <property type="entry name" value="GLYCOSIDE HYDROLASE FAMILY 16 PROTEIN"/>
    <property type="match status" value="1"/>
</dbReference>
<dbReference type="InterPro" id="IPR013320">
    <property type="entry name" value="ConA-like_dom_sf"/>
</dbReference>
<evidence type="ECO:0000256" key="2">
    <source>
        <dbReference type="SAM" id="Phobius"/>
    </source>
</evidence>
<accession>A0A1I2UCH0</accession>